<evidence type="ECO:0000256" key="1">
    <source>
        <dbReference type="SAM" id="MobiDB-lite"/>
    </source>
</evidence>
<reference evidence="3" key="1">
    <citation type="submission" date="2021-01" db="EMBL/GenBank/DDBJ databases">
        <authorList>
            <person name="Corre E."/>
            <person name="Pelletier E."/>
            <person name="Niang G."/>
            <person name="Scheremetjew M."/>
            <person name="Finn R."/>
            <person name="Kale V."/>
            <person name="Holt S."/>
            <person name="Cochrane G."/>
            <person name="Meng A."/>
            <person name="Brown T."/>
            <person name="Cohen L."/>
        </authorList>
    </citation>
    <scope>NUCLEOTIDE SEQUENCE</scope>
    <source>
        <strain evidence="3">Isolate 1302-5</strain>
    </source>
</reference>
<dbReference type="Pfam" id="PF13191">
    <property type="entry name" value="AAA_16"/>
    <property type="match status" value="1"/>
</dbReference>
<dbReference type="InterPro" id="IPR053159">
    <property type="entry name" value="Hybrid_Histidine_Kinase"/>
</dbReference>
<accession>A0A7S4IDU5</accession>
<sequence>MALEVTNGGIPSSLGKGDNRRLLFRPEDREALSKLSCLVRCHVEAFTATAEDVTSRFVRGGKNSHIVVGSVGIRCAHCAPPPDGIDRRDATAAEWKSSGRGAVSYPRYVRLVYQAVRNWQRYHLLTCPSIPDEIKSEYLELKSGRLQGKRGVIRAEYWEQCCRRIGMIDTDEGIRLRNGRFADDNDVIGDFNGVSPVSNKTSCSKQSTSYHIITERKRSEKSYSNAHGVINGTKPQSPLPIPEVHFEAIANGLECDASIQKNERRMTHLNKAESQDSIDIGEYQKPHIQTSALPSAGPLPTLESSRGTSIEPEEEKNELISRVNKGVTIPSEAAHLDENSTTWDTGIGCFPPAPSEISVSVSSGPDISLHRPSLSLVDTQPREMVLNRVKLAHSTVRTIGEIRHLYASGDNSRPAIFKECTDGHTSRDCSTEELRLFGVELYELFSGVEWGMGPSRSTGQALHASREEKCLHSANSLTQIHQRKKKERRPEGDSSITYTPLSELGFPTSLCSLVSDLLEEEHSDTSMYRSVVDVEEDLLLMTRFPDRYLFSSNMEGSELTRIYLSPDALYGREEQTSSLLEAYERMIDLSGPVASTGKNEVVFLMGYSGTGKSSIVHSLQGQLVKKGACFVSGKFDAMQQMQPFSAITNALNEYCNLLAHDDSRIEHIREGVLTAVGCDRQVLLEFIPNLSKILPCNADEHASPRQNILSLDAHRRLSFLVRALFRATCSKANPVVLFLDDLQWSDWASLELIHSLITDKQLDTLMFVGCYRENEIGPDHPLVAHLRKIQNTTTTNVTYLRINNLDKNSVNNLMSNALHMLPRQTRSLAEVVQEKTCGNALFVVQFLSSLYDGGDLRFSLVKSRWEWDLESIRARNIADNAVDFMKSKLQCLAPEVAQALKIAAAFGTECSEDIIDIIERDPESIQGVRVSLDVAVSEGLMAKIRGSVFRFSHDQIQDAAYQLISENEKKEFHLQIGRYLRQNSSPEETRSYLFVIVDQLNRGSDLITNHNEKVGLACLSLLAGQNSVAMSAFLSALAFLKVGVAMLSDNDWESHRKLCFDIYDLSAEMKFILGDFNGLKEHLEHVLGRARSLKEKLRAVFILAESLGAQLLTDVAIDTISNVLAQLGEPLPSVLCQTTVKNEIMKTQALLTGQFDQSVLNLKEMQDGNKKESMKFLNLLCCYTYLGRKDLCAVGISRMVQISFSDGVCKESAYGFAVHGMVVSGLLGDYGTAYRLGKLGISLLNRFKARELHARVYCATYGFIFPWVETLQACISPLKDAIYVGLSAGDTEFAMVCAQNYQMLSLASGKELGPLYDEMEMYSTQMTEMNQSFMNTMNMPVRQATVNLLGRSADPTKLIGREMNETILMQNAEDNDQGTLLSLIYFYRLWLEYLFGEYERAAETAFKNQDVEKQNFSRFAIVCNYWFYSGLTALALARREGHDKWADIIDESLSRMEVWCTLSKWNCEHKLELLRAENYYLNGDFAGAAKSYDLAVDLAAKHHFVHEKALALERTGIFYLETGVQNTAFRFFTRACDCYDQWGAFSKSSHIRELLLK</sequence>
<evidence type="ECO:0000259" key="2">
    <source>
        <dbReference type="Pfam" id="PF13191"/>
    </source>
</evidence>
<dbReference type="InterPro" id="IPR027417">
    <property type="entry name" value="P-loop_NTPase"/>
</dbReference>
<dbReference type="PANTHER" id="PTHR43642">
    <property type="entry name" value="HYBRID SIGNAL TRANSDUCTION HISTIDINE KINASE G"/>
    <property type="match status" value="1"/>
</dbReference>
<dbReference type="InterPro" id="IPR041664">
    <property type="entry name" value="AAA_16"/>
</dbReference>
<feature type="region of interest" description="Disordered" evidence="1">
    <location>
        <begin position="290"/>
        <end position="323"/>
    </location>
</feature>
<organism evidence="3">
    <name type="scientific">Odontella aurita</name>
    <dbReference type="NCBI Taxonomy" id="265563"/>
    <lineage>
        <taxon>Eukaryota</taxon>
        <taxon>Sar</taxon>
        <taxon>Stramenopiles</taxon>
        <taxon>Ochrophyta</taxon>
        <taxon>Bacillariophyta</taxon>
        <taxon>Mediophyceae</taxon>
        <taxon>Biddulphiophycidae</taxon>
        <taxon>Eupodiscales</taxon>
        <taxon>Odontellaceae</taxon>
        <taxon>Odontella</taxon>
    </lineage>
</organism>
<feature type="domain" description="Orc1-like AAA ATPase" evidence="2">
    <location>
        <begin position="569"/>
        <end position="768"/>
    </location>
</feature>
<protein>
    <recommendedName>
        <fullName evidence="2">Orc1-like AAA ATPase domain-containing protein</fullName>
    </recommendedName>
</protein>
<dbReference type="SUPFAM" id="SSF52540">
    <property type="entry name" value="P-loop containing nucleoside triphosphate hydrolases"/>
    <property type="match status" value="1"/>
</dbReference>
<dbReference type="InterPro" id="IPR011990">
    <property type="entry name" value="TPR-like_helical_dom_sf"/>
</dbReference>
<gene>
    <name evidence="3" type="ORF">OAUR00152_LOCUS10348</name>
</gene>
<evidence type="ECO:0000313" key="3">
    <source>
        <dbReference type="EMBL" id="CAE2226430.1"/>
    </source>
</evidence>
<dbReference type="EMBL" id="HBKQ01015188">
    <property type="protein sequence ID" value="CAE2226430.1"/>
    <property type="molecule type" value="Transcribed_RNA"/>
</dbReference>
<dbReference type="SUPFAM" id="SSF48452">
    <property type="entry name" value="TPR-like"/>
    <property type="match status" value="1"/>
</dbReference>
<dbReference type="Gene3D" id="3.40.50.300">
    <property type="entry name" value="P-loop containing nucleotide triphosphate hydrolases"/>
    <property type="match status" value="1"/>
</dbReference>
<proteinExistence type="predicted"/>
<feature type="region of interest" description="Disordered" evidence="1">
    <location>
        <begin position="476"/>
        <end position="498"/>
    </location>
</feature>
<dbReference type="PANTHER" id="PTHR43642:SF1">
    <property type="entry name" value="HYBRID SIGNAL TRANSDUCTION HISTIDINE KINASE G"/>
    <property type="match status" value="1"/>
</dbReference>
<name>A0A7S4IDU5_9STRA</name>